<dbReference type="InterPro" id="IPR011042">
    <property type="entry name" value="6-blade_b-propeller_TolB-like"/>
</dbReference>
<dbReference type="SUPFAM" id="SSF50952">
    <property type="entry name" value="Soluble quinoprotein glucose dehydrogenase"/>
    <property type="match status" value="1"/>
</dbReference>
<dbReference type="Pfam" id="PF13646">
    <property type="entry name" value="HEAT_2"/>
    <property type="match status" value="1"/>
</dbReference>
<dbReference type="EMBL" id="KF255994">
    <property type="protein sequence ID" value="AGW45552.1"/>
    <property type="molecule type" value="Genomic_DNA"/>
</dbReference>
<dbReference type="InterPro" id="IPR036909">
    <property type="entry name" value="Cyt_c-like_dom_sf"/>
</dbReference>
<sequence length="993" mass="109016">MRLSPNRTVTLAAVLVLPALVASLVWPRTLHAAEQRVANPKDLPRFPSVAARDALNTFQLKRGFRLELVAAEPLVIDPIALAFDADGRLFVIEMNDYPDRKQHRGRVRRLVDTDGDGRFDQANVFAKDLRWPSAIHCYGGGLFVGSVPDLLYLKDTNDDGVADEKKVVLTGWGSRAGTLDPEGVFGSLAWGLDNRIHGLVNRYSGDIRNPDDVAAKPVRLGGNFAFDPRTMALTVEAGEGQYGMGFNDEGRQFLCRQHRHIMTHLFERRYADRNPYYTMPDPTVDIAVDGPKAALYRISPEEPWRVMRTKWRVEDLENGIEAGGRASGYFSSACGLMIYRGNAFPREYVGDAFVADPAENVMHRKKVVHTGPTARAERPADEKRVEFLASRDTWFRPVFMANAPDGTLYICDMYREIIEALGIPDEIAKHLDFDAGGDMGRIYRVVPDGFKQPAAPRLSRASLEELVATLEHPNGWHRDTAARLLYERNDRAAAPMLVKLAAQSKSSLGRLHALYALKGLGALEERLLLQALADPDGIVREHAIRLSEGFLKSRIPSGDFWKKLRERASDSVIGVRYQLAFTLGEIRHPERLELLTQIARRDAAEPMMRAAILSSLAEGAAEMFQLLANESGAAGRSEMLCELAGIVGAANQPADLARVREALVSTRDPLVAFPVARGLGNGLRRAGSSFEKGGVDLRPLLDRAAALATNVTATDSARLEAIALLAFGSKTDATKALLPLVNPLQPQSVQMAALTSLDRVSPEGLSSAIIDGWSSFTPGIREQAADVLLKRADRTSDLLRAMEHGTVQRRDLSLMQAVALRQHSDSSLQQRAIKVIGAATSANRDEVVRRFRPALELRGDIQRGKVLFQQRCQSCHRLGTDGFAVGPDLAGVRNGGKEKLLANILDPNREVPPNYFGYTVETKEGESYAGLIVNESAGSVTVRQPFGVEAVVARGQIDRMQASKLSLMPEGLEEGLSNQDLADLVDFIFAEGH</sequence>
<evidence type="ECO:0000256" key="1">
    <source>
        <dbReference type="ARBA" id="ARBA00022617"/>
    </source>
</evidence>
<dbReference type="SUPFAM" id="SSF48371">
    <property type="entry name" value="ARM repeat"/>
    <property type="match status" value="1"/>
</dbReference>
<dbReference type="Gene3D" id="1.10.760.10">
    <property type="entry name" value="Cytochrome c-like domain"/>
    <property type="match status" value="1"/>
</dbReference>
<dbReference type="PROSITE" id="PS51007">
    <property type="entry name" value="CYTC"/>
    <property type="match status" value="1"/>
</dbReference>
<dbReference type="InterPro" id="IPR016024">
    <property type="entry name" value="ARM-type_fold"/>
</dbReference>
<dbReference type="AlphaFoldDB" id="A0A059Q9R1"/>
<reference evidence="6" key="1">
    <citation type="submission" date="2013-06" db="EMBL/GenBank/DDBJ databases">
        <title>Functional metagenomics reveals novel beta-galactosidases not predictable from gene sequences.</title>
        <authorList>
            <person name="Cheng J."/>
            <person name="Engel K."/>
            <person name="Romantsov T."/>
            <person name="Neufeld J.D."/>
            <person name="Rose D.R."/>
            <person name="Charles T.C."/>
        </authorList>
    </citation>
    <scope>NUCLEOTIDE SEQUENCE</scope>
</reference>
<proteinExistence type="predicted"/>
<dbReference type="InterPro" id="IPR013427">
    <property type="entry name" value="Haem-bd_dom_put"/>
</dbReference>
<dbReference type="InterPro" id="IPR013428">
    <property type="entry name" value="Membrane-bound_put_N"/>
</dbReference>
<evidence type="ECO:0000313" key="6">
    <source>
        <dbReference type="EMBL" id="AGW45552.1"/>
    </source>
</evidence>
<keyword evidence="2 4" id="KW-0479">Metal-binding</keyword>
<dbReference type="InterPro" id="IPR011041">
    <property type="entry name" value="Quinoprot_gluc/sorb_DH_b-prop"/>
</dbReference>
<dbReference type="Pfam" id="PF23500">
    <property type="entry name" value="DUF7133"/>
    <property type="match status" value="1"/>
</dbReference>
<protein>
    <submittedName>
        <fullName evidence="6">Beta-galactosidase</fullName>
    </submittedName>
</protein>
<dbReference type="PANTHER" id="PTHR33546:SF1">
    <property type="entry name" value="LARGE, MULTIFUNCTIONAL SECRETED PROTEIN"/>
    <property type="match status" value="1"/>
</dbReference>
<dbReference type="SUPFAM" id="SSF46626">
    <property type="entry name" value="Cytochrome c"/>
    <property type="match status" value="1"/>
</dbReference>
<feature type="domain" description="Cytochrome c" evidence="5">
    <location>
        <begin position="859"/>
        <end position="992"/>
    </location>
</feature>
<evidence type="ECO:0000256" key="3">
    <source>
        <dbReference type="ARBA" id="ARBA00023004"/>
    </source>
</evidence>
<organism evidence="6">
    <name type="scientific">uncultured bacterium Lac161</name>
    <dbReference type="NCBI Taxonomy" id="1403002"/>
    <lineage>
        <taxon>Bacteria</taxon>
        <taxon>environmental samples</taxon>
    </lineage>
</organism>
<dbReference type="NCBIfam" id="TIGR02604">
    <property type="entry name" value="Piru_Ver_Nterm"/>
    <property type="match status" value="1"/>
</dbReference>
<dbReference type="GO" id="GO:0009055">
    <property type="term" value="F:electron transfer activity"/>
    <property type="evidence" value="ECO:0007669"/>
    <property type="project" value="InterPro"/>
</dbReference>
<dbReference type="InterPro" id="IPR011989">
    <property type="entry name" value="ARM-like"/>
</dbReference>
<dbReference type="InterPro" id="IPR055557">
    <property type="entry name" value="DUF7133"/>
</dbReference>
<evidence type="ECO:0000256" key="4">
    <source>
        <dbReference type="PROSITE-ProRule" id="PRU00433"/>
    </source>
</evidence>
<dbReference type="Gene3D" id="1.25.10.10">
    <property type="entry name" value="Leucine-rich Repeat Variant"/>
    <property type="match status" value="1"/>
</dbReference>
<dbReference type="NCBIfam" id="TIGR02603">
    <property type="entry name" value="CxxCH_TIGR02603"/>
    <property type="match status" value="1"/>
</dbReference>
<dbReference type="PANTHER" id="PTHR33546">
    <property type="entry name" value="LARGE, MULTIFUNCTIONAL SECRETED PROTEIN-RELATED"/>
    <property type="match status" value="1"/>
</dbReference>
<dbReference type="InterPro" id="IPR009056">
    <property type="entry name" value="Cyt_c-like_dom"/>
</dbReference>
<evidence type="ECO:0000259" key="5">
    <source>
        <dbReference type="PROSITE" id="PS51007"/>
    </source>
</evidence>
<dbReference type="Pfam" id="PF00034">
    <property type="entry name" value="Cytochrom_C"/>
    <property type="match status" value="1"/>
</dbReference>
<keyword evidence="3 4" id="KW-0408">Iron</keyword>
<evidence type="ECO:0000256" key="2">
    <source>
        <dbReference type="ARBA" id="ARBA00022723"/>
    </source>
</evidence>
<name>A0A059Q9R1_9BACT</name>
<keyword evidence="1 4" id="KW-0349">Heme</keyword>
<dbReference type="GO" id="GO:0020037">
    <property type="term" value="F:heme binding"/>
    <property type="evidence" value="ECO:0007669"/>
    <property type="project" value="InterPro"/>
</dbReference>
<accession>A0A059Q9R1</accession>
<dbReference type="GO" id="GO:0046872">
    <property type="term" value="F:metal ion binding"/>
    <property type="evidence" value="ECO:0007669"/>
    <property type="project" value="UniProtKB-KW"/>
</dbReference>
<dbReference type="Gene3D" id="2.120.10.30">
    <property type="entry name" value="TolB, C-terminal domain"/>
    <property type="match status" value="1"/>
</dbReference>